<sequence>MNLIAYIHGTFVRRASWFGPASTFRESFNQQLWPDGVEIIERTWSGGNRFSSRYNAAKSLRNRLGKDLPNYKRIFVIAHSHGGNIALNAVQTEPLNDVKIVTIGTPFLSLEKKDVSGFLSLIAGITLPALIFSTFASLFHADEYFTISIVNTSPIDSVVKFLLFVPCYS</sequence>
<keyword evidence="1" id="KW-1133">Transmembrane helix</keyword>
<accession>A0AAJ2LMA0</accession>
<dbReference type="Gene3D" id="3.40.50.1820">
    <property type="entry name" value="alpha/beta hydrolase"/>
    <property type="match status" value="1"/>
</dbReference>
<dbReference type="SUPFAM" id="SSF53474">
    <property type="entry name" value="alpha/beta-Hydrolases"/>
    <property type="match status" value="1"/>
</dbReference>
<evidence type="ECO:0000313" key="3">
    <source>
        <dbReference type="Proteomes" id="UP001268610"/>
    </source>
</evidence>
<organism evidence="2 3">
    <name type="scientific">Rhizobium hidalgonense</name>
    <dbReference type="NCBI Taxonomy" id="1538159"/>
    <lineage>
        <taxon>Bacteria</taxon>
        <taxon>Pseudomonadati</taxon>
        <taxon>Pseudomonadota</taxon>
        <taxon>Alphaproteobacteria</taxon>
        <taxon>Hyphomicrobiales</taxon>
        <taxon>Rhizobiaceae</taxon>
        <taxon>Rhizobium/Agrobacterium group</taxon>
        <taxon>Rhizobium</taxon>
    </lineage>
</organism>
<dbReference type="EMBL" id="JAVLSF010000041">
    <property type="protein sequence ID" value="MDR9777405.1"/>
    <property type="molecule type" value="Genomic_DNA"/>
</dbReference>
<dbReference type="AlphaFoldDB" id="A0AAJ2LMA0"/>
<protein>
    <submittedName>
        <fullName evidence="2">Uncharacterized protein</fullName>
    </submittedName>
</protein>
<gene>
    <name evidence="2" type="ORF">RJJ65_33175</name>
</gene>
<name>A0AAJ2LMA0_9HYPH</name>
<evidence type="ECO:0000313" key="2">
    <source>
        <dbReference type="EMBL" id="MDR9777405.1"/>
    </source>
</evidence>
<keyword evidence="1" id="KW-0812">Transmembrane</keyword>
<keyword evidence="1" id="KW-0472">Membrane</keyword>
<proteinExistence type="predicted"/>
<comment type="caution">
    <text evidence="2">The sequence shown here is derived from an EMBL/GenBank/DDBJ whole genome shotgun (WGS) entry which is preliminary data.</text>
</comment>
<dbReference type="InterPro" id="IPR029058">
    <property type="entry name" value="AB_hydrolase_fold"/>
</dbReference>
<dbReference type="RefSeq" id="WP_310856178.1">
    <property type="nucleotide sequence ID" value="NZ_JAVLSD010000046.1"/>
</dbReference>
<evidence type="ECO:0000256" key="1">
    <source>
        <dbReference type="SAM" id="Phobius"/>
    </source>
</evidence>
<feature type="transmembrane region" description="Helical" evidence="1">
    <location>
        <begin position="118"/>
        <end position="139"/>
    </location>
</feature>
<reference evidence="2" key="1">
    <citation type="submission" date="2023-04" db="EMBL/GenBank/DDBJ databases">
        <title>Genomic characterization of faba bean (Vicia faba) microsymbionts in Mexican soils.</title>
        <authorList>
            <person name="Rivera Orduna F.N."/>
            <person name="Guevara-Luna J."/>
            <person name="Yan J."/>
            <person name="Arroyo-Herrera I."/>
            <person name="Li Y."/>
            <person name="Vasquez-Murrieta M.S."/>
            <person name="Wang E.T."/>
        </authorList>
    </citation>
    <scope>NUCLEOTIDE SEQUENCE</scope>
    <source>
        <strain evidence="2">CH26</strain>
    </source>
</reference>
<dbReference type="Proteomes" id="UP001268610">
    <property type="component" value="Unassembled WGS sequence"/>
</dbReference>